<proteinExistence type="predicted"/>
<keyword evidence="2 4" id="KW-0808">Transferase</keyword>
<dbReference type="InterPro" id="IPR029063">
    <property type="entry name" value="SAM-dependent_MTases_sf"/>
</dbReference>
<keyword evidence="1 4" id="KW-0489">Methyltransferase</keyword>
<evidence type="ECO:0000256" key="2">
    <source>
        <dbReference type="ARBA" id="ARBA00022679"/>
    </source>
</evidence>
<dbReference type="PANTHER" id="PTHR43397">
    <property type="entry name" value="ERGOTHIONEINE BIOSYNTHESIS PROTEIN 1"/>
    <property type="match status" value="1"/>
</dbReference>
<dbReference type="GO" id="GO:0052706">
    <property type="term" value="F:L-histidine N(alpha)-methyltransferase activity"/>
    <property type="evidence" value="ECO:0007669"/>
    <property type="project" value="UniProtKB-EC"/>
</dbReference>
<dbReference type="Proteomes" id="UP001212499">
    <property type="component" value="Unassembled WGS sequence"/>
</dbReference>
<dbReference type="EC" id="2.1.1.44" evidence="4"/>
<keyword evidence="5" id="KW-1185">Reference proteome</keyword>
<dbReference type="EMBL" id="JAQMUH010000194">
    <property type="protein sequence ID" value="MDB9541423.1"/>
    <property type="molecule type" value="Genomic_DNA"/>
</dbReference>
<dbReference type="InterPro" id="IPR051128">
    <property type="entry name" value="EgtD_Methyltrsf_superfamily"/>
</dbReference>
<dbReference type="RefSeq" id="WP_271734872.1">
    <property type="nucleotide sequence ID" value="NZ_JANQDP010000005.1"/>
</dbReference>
<protein>
    <submittedName>
        <fullName evidence="4">L-histidine N(Alpha)-methyltransferase</fullName>
        <ecNumber evidence="4">2.1.1.44</ecNumber>
    </submittedName>
</protein>
<organism evidence="4 5">
    <name type="scientific">Anabaenopsis arnoldii</name>
    <dbReference type="NCBI Taxonomy" id="2152938"/>
    <lineage>
        <taxon>Bacteria</taxon>
        <taxon>Bacillati</taxon>
        <taxon>Cyanobacteriota</taxon>
        <taxon>Cyanophyceae</taxon>
        <taxon>Nostocales</taxon>
        <taxon>Nodulariaceae</taxon>
        <taxon>Anabaenopsis</taxon>
    </lineage>
</organism>
<evidence type="ECO:0000313" key="4">
    <source>
        <dbReference type="EMBL" id="MDB9541423.1"/>
    </source>
</evidence>
<comment type="caution">
    <text evidence="4">The sequence shown here is derived from an EMBL/GenBank/DDBJ whole genome shotgun (WGS) entry which is preliminary data.</text>
</comment>
<name>A0ABT5AXH6_9CYAN</name>
<dbReference type="PANTHER" id="PTHR43397:SF1">
    <property type="entry name" value="ERGOTHIONEINE BIOSYNTHESIS PROTEIN 1"/>
    <property type="match status" value="1"/>
</dbReference>
<evidence type="ECO:0000313" key="5">
    <source>
        <dbReference type="Proteomes" id="UP001212499"/>
    </source>
</evidence>
<reference evidence="4 5" key="1">
    <citation type="submission" date="2023-01" db="EMBL/GenBank/DDBJ databases">
        <title>Genomes from the Australian National Cyanobacteria Reference Collection.</title>
        <authorList>
            <person name="Willis A."/>
            <person name="Lee E.M.F."/>
        </authorList>
    </citation>
    <scope>NUCLEOTIDE SEQUENCE [LARGE SCALE GENOMIC DNA]</scope>
    <source>
        <strain evidence="4 5">CS-1033</strain>
    </source>
</reference>
<accession>A0ABT5AXH6</accession>
<dbReference type="GO" id="GO:0032259">
    <property type="term" value="P:methylation"/>
    <property type="evidence" value="ECO:0007669"/>
    <property type="project" value="UniProtKB-KW"/>
</dbReference>
<evidence type="ECO:0000256" key="1">
    <source>
        <dbReference type="ARBA" id="ARBA00022603"/>
    </source>
</evidence>
<dbReference type="Pfam" id="PF10017">
    <property type="entry name" value="Methyltransf_33"/>
    <property type="match status" value="1"/>
</dbReference>
<feature type="domain" description="Histidine-specific methyltransferase SAM-dependent" evidence="3">
    <location>
        <begin position="40"/>
        <end position="222"/>
    </location>
</feature>
<dbReference type="InterPro" id="IPR019257">
    <property type="entry name" value="MeTrfase_dom"/>
</dbReference>
<sequence>MIPKKTYSNSQPFPDTTRLVEPSLELNSIFSHAELLELVHSLELKREIPLKYGYKGPGGKIWHSFYQKYLIPQWFQPANVEIDLLQDNFDYINSQWLTSSDSSENYQRINIIDVGAGNSYPVKKLISRLVKLGRINKYIALDISQELLNVSKANFTQWFPQVHFESYRVDIENTPISPEILESEDIPKIFLHLGVTIGNHQDRSKALQNFRHSMNHNDLLVFTNEIGVNSQWDGIPRGGLKYHVDGIYRWMTDKLGIAAEDCQLVRKYDTITDSVTANIKFHRHYAINFRQLGIDKTVEVLADEEVTIWRHHKHQIPELMEELATAGLEIVHYSCNKYLSHIMVICQVAKSVST</sequence>
<gene>
    <name evidence="4" type="ORF">PN457_17470</name>
</gene>
<dbReference type="SUPFAM" id="SSF53335">
    <property type="entry name" value="S-adenosyl-L-methionine-dependent methyltransferases"/>
    <property type="match status" value="1"/>
</dbReference>
<dbReference type="Gene3D" id="3.40.50.150">
    <property type="entry name" value="Vaccinia Virus protein VP39"/>
    <property type="match status" value="1"/>
</dbReference>
<evidence type="ECO:0000259" key="3">
    <source>
        <dbReference type="Pfam" id="PF10017"/>
    </source>
</evidence>